<dbReference type="Proteomes" id="UP000010472">
    <property type="component" value="Chromosome"/>
</dbReference>
<keyword evidence="1" id="KW-1133">Transmembrane helix</keyword>
<name>K9VUX9_9CYAN</name>
<feature type="transmembrane region" description="Helical" evidence="1">
    <location>
        <begin position="12"/>
        <end position="34"/>
    </location>
</feature>
<dbReference type="HOGENOM" id="CLU_2179449_0_0_3"/>
<organism evidence="2 3">
    <name type="scientific">Crinalium epipsammum PCC 9333</name>
    <dbReference type="NCBI Taxonomy" id="1173022"/>
    <lineage>
        <taxon>Bacteria</taxon>
        <taxon>Bacillati</taxon>
        <taxon>Cyanobacteriota</taxon>
        <taxon>Cyanophyceae</taxon>
        <taxon>Gomontiellales</taxon>
        <taxon>Gomontiellaceae</taxon>
        <taxon>Crinalium</taxon>
    </lineage>
</organism>
<gene>
    <name evidence="2" type="ORF">Cri9333_0390</name>
</gene>
<evidence type="ECO:0000313" key="2">
    <source>
        <dbReference type="EMBL" id="AFZ11364.1"/>
    </source>
</evidence>
<protein>
    <submittedName>
        <fullName evidence="2">Uncharacterized protein</fullName>
    </submittedName>
</protein>
<evidence type="ECO:0000256" key="1">
    <source>
        <dbReference type="SAM" id="Phobius"/>
    </source>
</evidence>
<dbReference type="RefSeq" id="WP_015201505.1">
    <property type="nucleotide sequence ID" value="NC_019753.1"/>
</dbReference>
<accession>K9VUX9</accession>
<reference evidence="2 3" key="1">
    <citation type="submission" date="2012-06" db="EMBL/GenBank/DDBJ databases">
        <title>Finished chromosome of genome of Crinalium epipsammum PCC 9333.</title>
        <authorList>
            <consortium name="US DOE Joint Genome Institute"/>
            <person name="Gugger M."/>
            <person name="Coursin T."/>
            <person name="Rippka R."/>
            <person name="Tandeau De Marsac N."/>
            <person name="Huntemann M."/>
            <person name="Wei C.-L."/>
            <person name="Han J."/>
            <person name="Detter J.C."/>
            <person name="Han C."/>
            <person name="Tapia R."/>
            <person name="Davenport K."/>
            <person name="Daligault H."/>
            <person name="Erkkila T."/>
            <person name="Gu W."/>
            <person name="Munk A.C.C."/>
            <person name="Teshima H."/>
            <person name="Xu Y."/>
            <person name="Chain P."/>
            <person name="Chen A."/>
            <person name="Krypides N."/>
            <person name="Mavromatis K."/>
            <person name="Markowitz V."/>
            <person name="Szeto E."/>
            <person name="Ivanova N."/>
            <person name="Mikhailova N."/>
            <person name="Ovchinnikova G."/>
            <person name="Pagani I."/>
            <person name="Pati A."/>
            <person name="Goodwin L."/>
            <person name="Peters L."/>
            <person name="Pitluck S."/>
            <person name="Woyke T."/>
            <person name="Kerfeld C."/>
        </authorList>
    </citation>
    <scope>NUCLEOTIDE SEQUENCE [LARGE SCALE GENOMIC DNA]</scope>
    <source>
        <strain evidence="2 3">PCC 9333</strain>
    </source>
</reference>
<dbReference type="AlphaFoldDB" id="K9VUX9"/>
<keyword evidence="1" id="KW-0472">Membrane</keyword>
<dbReference type="KEGG" id="cep:Cri9333_0390"/>
<feature type="transmembrane region" description="Helical" evidence="1">
    <location>
        <begin position="62"/>
        <end position="83"/>
    </location>
</feature>
<keyword evidence="3" id="KW-1185">Reference proteome</keyword>
<keyword evidence="1" id="KW-0812">Transmembrane</keyword>
<dbReference type="EMBL" id="CP003620">
    <property type="protein sequence ID" value="AFZ11364.1"/>
    <property type="molecule type" value="Genomic_DNA"/>
</dbReference>
<evidence type="ECO:0000313" key="3">
    <source>
        <dbReference type="Proteomes" id="UP000010472"/>
    </source>
</evidence>
<sequence>MIRMALIGLRKTSFAILWFVIFWIIGLIGISLFLNINSTSDTSSKNSYQQGYLKGQEAGKKVRVPLTVITGLLAITGSVTGILPGTKTSKKIKEIEPKPEILESGVEEK</sequence>
<proteinExistence type="predicted"/>